<dbReference type="GO" id="GO:0000712">
    <property type="term" value="P:resolution of meiotic recombination intermediates"/>
    <property type="evidence" value="ECO:0007669"/>
    <property type="project" value="TreeGrafter"/>
</dbReference>
<evidence type="ECO:0000256" key="4">
    <source>
        <dbReference type="ARBA" id="ARBA00023029"/>
    </source>
</evidence>
<dbReference type="GO" id="GO:0006265">
    <property type="term" value="P:DNA topological change"/>
    <property type="evidence" value="ECO:0007669"/>
    <property type="project" value="UniProtKB-UniRule"/>
</dbReference>
<dbReference type="Proteomes" id="UP000324897">
    <property type="component" value="Chromosome 5"/>
</dbReference>
<proteinExistence type="inferred from homology"/>
<dbReference type="Gramene" id="TVU48043">
    <property type="protein sequence ID" value="TVU48043"/>
    <property type="gene ID" value="EJB05_07665"/>
</dbReference>
<feature type="domain" description="DNA topoisomerase type IIA subunit B" evidence="8">
    <location>
        <begin position="264"/>
        <end position="353"/>
    </location>
</feature>
<keyword evidence="5 7" id="KW-0238">DNA-binding</keyword>
<comment type="function">
    <text evidence="7">Control of topological states of DNA by transient breakage and subsequent rejoining of DNA strands. Topoisomerase II makes double-strand breaks.</text>
</comment>
<evidence type="ECO:0000256" key="5">
    <source>
        <dbReference type="ARBA" id="ARBA00023125"/>
    </source>
</evidence>
<keyword evidence="7" id="KW-0547">Nucleotide-binding</keyword>
<reference evidence="9 10" key="1">
    <citation type="journal article" date="2019" name="Sci. Rep.">
        <title>A high-quality genome of Eragrostis curvula grass provides insights into Poaceae evolution and supports new strategies to enhance forage quality.</title>
        <authorList>
            <person name="Carballo J."/>
            <person name="Santos B.A.C.M."/>
            <person name="Zappacosta D."/>
            <person name="Garbus I."/>
            <person name="Selva J.P."/>
            <person name="Gallo C.A."/>
            <person name="Diaz A."/>
            <person name="Albertini E."/>
            <person name="Caccamo M."/>
            <person name="Echenique V."/>
        </authorList>
    </citation>
    <scope>NUCLEOTIDE SEQUENCE [LARGE SCALE GENOMIC DNA]</scope>
    <source>
        <strain evidence="10">cv. Victoria</strain>
        <tissue evidence="9">Leaf</tissue>
    </source>
</reference>
<accession>A0A5J9WJ02</accession>
<dbReference type="EC" id="5.6.2.2" evidence="7"/>
<dbReference type="OrthoDB" id="276498at2759"/>
<keyword evidence="6 7" id="KW-0413">Isomerase</keyword>
<dbReference type="PANTHER" id="PTHR10169:SF38">
    <property type="entry name" value="DNA TOPOISOMERASE 2"/>
    <property type="match status" value="1"/>
</dbReference>
<dbReference type="GO" id="GO:0003677">
    <property type="term" value="F:DNA binding"/>
    <property type="evidence" value="ECO:0007669"/>
    <property type="project" value="UniProtKB-UniRule"/>
</dbReference>
<protein>
    <recommendedName>
        <fullName evidence="7">DNA topoisomerase 2</fullName>
        <ecNumber evidence="7">5.6.2.2</ecNumber>
    </recommendedName>
</protein>
<comment type="similarity">
    <text evidence="7">Belongs to the type II topoisomerase family.</text>
</comment>
<evidence type="ECO:0000256" key="6">
    <source>
        <dbReference type="ARBA" id="ARBA00023235"/>
    </source>
</evidence>
<evidence type="ECO:0000256" key="1">
    <source>
        <dbReference type="ARBA" id="ARBA00000185"/>
    </source>
</evidence>
<evidence type="ECO:0000256" key="3">
    <source>
        <dbReference type="ARBA" id="ARBA00011738"/>
    </source>
</evidence>
<dbReference type="Gene3D" id="3.30.565.10">
    <property type="entry name" value="Histidine kinase-like ATPase, C-terminal domain"/>
    <property type="match status" value="1"/>
</dbReference>
<evidence type="ECO:0000256" key="2">
    <source>
        <dbReference type="ARBA" id="ARBA00001946"/>
    </source>
</evidence>
<comment type="cofactor">
    <cofactor evidence="2">
        <name>Mg(2+)</name>
        <dbReference type="ChEBI" id="CHEBI:18420"/>
    </cofactor>
</comment>
<dbReference type="InterPro" id="IPR036890">
    <property type="entry name" value="HATPase_C_sf"/>
</dbReference>
<dbReference type="SMART" id="SM00433">
    <property type="entry name" value="TOP2c"/>
    <property type="match status" value="1"/>
</dbReference>
<dbReference type="InterPro" id="IPR014721">
    <property type="entry name" value="Ribsml_uS5_D2-typ_fold_subgr"/>
</dbReference>
<dbReference type="AlphaFoldDB" id="A0A5J9WJ02"/>
<sequence>MEFLPPSRYAHSSVAGGVTLRERVLRMPDFYIGSVKKRTQKLWLLEGDRFTHRKVRYVPGLLKIFDDILVYAADNKQRDLSMDTLRVDVDVAKCRISVYNSGGGIPIEFHREESVYVHEMIFGDLNNCYCKAEITGVKVANIFSTEFIVETADGPRQKKYKQVFSENMGNNSGPQISDYRKGVNWTMVTFKPDLAKFNMTNLEDDVVALMKKRVFDMAAILGETVQVVFNGQKMPQHTDFTESAFLYVWLSPKGLHLPWICEKVNDRWEVCVSLSGGQFQQVSFVNKFATAGGGTHVDYVTDLIVSNVLSSEVFGKYNLEKHDVKRHLWLFINVYMDNPTFDSPTKETLITPQEDFGSKFRSSELATRLFPRSVTNLKKASGRCNC</sequence>
<dbReference type="GO" id="GO:0000819">
    <property type="term" value="P:sister chromatid segregation"/>
    <property type="evidence" value="ECO:0007669"/>
    <property type="project" value="TreeGrafter"/>
</dbReference>
<gene>
    <name evidence="9" type="ORF">EJB05_07665</name>
</gene>
<dbReference type="GO" id="GO:0005524">
    <property type="term" value="F:ATP binding"/>
    <property type="evidence" value="ECO:0007669"/>
    <property type="project" value="UniProtKB-UniRule"/>
</dbReference>
<dbReference type="InterPro" id="IPR020568">
    <property type="entry name" value="Ribosomal_Su5_D2-typ_SF"/>
</dbReference>
<dbReference type="InterPro" id="IPR050634">
    <property type="entry name" value="DNA_Topoisomerase_II"/>
</dbReference>
<keyword evidence="4 7" id="KW-0799">Topoisomerase</keyword>
<dbReference type="Pfam" id="PF00204">
    <property type="entry name" value="DNA_gyraseB"/>
    <property type="match status" value="1"/>
</dbReference>
<dbReference type="InterPro" id="IPR001241">
    <property type="entry name" value="Topo_IIA"/>
</dbReference>
<dbReference type="GO" id="GO:0005634">
    <property type="term" value="C:nucleus"/>
    <property type="evidence" value="ECO:0007669"/>
    <property type="project" value="TreeGrafter"/>
</dbReference>
<dbReference type="Gene3D" id="3.30.230.10">
    <property type="match status" value="1"/>
</dbReference>
<organism evidence="9 10">
    <name type="scientific">Eragrostis curvula</name>
    <name type="common">weeping love grass</name>
    <dbReference type="NCBI Taxonomy" id="38414"/>
    <lineage>
        <taxon>Eukaryota</taxon>
        <taxon>Viridiplantae</taxon>
        <taxon>Streptophyta</taxon>
        <taxon>Embryophyta</taxon>
        <taxon>Tracheophyta</taxon>
        <taxon>Spermatophyta</taxon>
        <taxon>Magnoliopsida</taxon>
        <taxon>Liliopsida</taxon>
        <taxon>Poales</taxon>
        <taxon>Poaceae</taxon>
        <taxon>PACMAD clade</taxon>
        <taxon>Chloridoideae</taxon>
        <taxon>Eragrostideae</taxon>
        <taxon>Eragrostidinae</taxon>
        <taxon>Eragrostis</taxon>
    </lineage>
</organism>
<comment type="catalytic activity">
    <reaction evidence="1 7">
        <text>ATP-dependent breakage, passage and rejoining of double-stranded DNA.</text>
        <dbReference type="EC" id="5.6.2.2"/>
    </reaction>
</comment>
<dbReference type="PANTHER" id="PTHR10169">
    <property type="entry name" value="DNA TOPOISOMERASE/GYRASE"/>
    <property type="match status" value="1"/>
</dbReference>
<dbReference type="GO" id="GO:0003918">
    <property type="term" value="F:DNA topoisomerase type II (double strand cut, ATP-hydrolyzing) activity"/>
    <property type="evidence" value="ECO:0007669"/>
    <property type="project" value="UniProtKB-UniRule"/>
</dbReference>
<dbReference type="PRINTS" id="PR00418">
    <property type="entry name" value="TPI2FAMILY"/>
</dbReference>
<keyword evidence="10" id="KW-1185">Reference proteome</keyword>
<dbReference type="SUPFAM" id="SSF54211">
    <property type="entry name" value="Ribosomal protein S5 domain 2-like"/>
    <property type="match status" value="1"/>
</dbReference>
<evidence type="ECO:0000313" key="10">
    <source>
        <dbReference type="Proteomes" id="UP000324897"/>
    </source>
</evidence>
<comment type="subunit">
    <text evidence="3 7">Homodimer.</text>
</comment>
<dbReference type="InterPro" id="IPR013506">
    <property type="entry name" value="Topo_IIA_bsu_dom2"/>
</dbReference>
<evidence type="ECO:0000256" key="7">
    <source>
        <dbReference type="RuleBase" id="RU362094"/>
    </source>
</evidence>
<evidence type="ECO:0000313" key="9">
    <source>
        <dbReference type="EMBL" id="TVU48043.1"/>
    </source>
</evidence>
<name>A0A5J9WJ02_9POAL</name>
<dbReference type="EMBL" id="RWGY01000004">
    <property type="protein sequence ID" value="TVU48043.1"/>
    <property type="molecule type" value="Genomic_DNA"/>
</dbReference>
<evidence type="ECO:0000259" key="8">
    <source>
        <dbReference type="Pfam" id="PF00204"/>
    </source>
</evidence>
<keyword evidence="7" id="KW-0067">ATP-binding</keyword>
<comment type="caution">
    <text evidence="9">The sequence shown here is derived from an EMBL/GenBank/DDBJ whole genome shotgun (WGS) entry which is preliminary data.</text>
</comment>
<dbReference type="SUPFAM" id="SSF55874">
    <property type="entry name" value="ATPase domain of HSP90 chaperone/DNA topoisomerase II/histidine kinase"/>
    <property type="match status" value="1"/>
</dbReference>